<dbReference type="AlphaFoldDB" id="A0A653CA37"/>
<dbReference type="InterPro" id="IPR019736">
    <property type="entry name" value="Synapsin_P_site"/>
</dbReference>
<feature type="region of interest" description="Disordered" evidence="1">
    <location>
        <begin position="135"/>
        <end position="213"/>
    </location>
</feature>
<dbReference type="EMBL" id="CAACVG010007264">
    <property type="protein sequence ID" value="VEN44543.1"/>
    <property type="molecule type" value="Genomic_DNA"/>
</dbReference>
<proteinExistence type="predicted"/>
<keyword evidence="3" id="KW-1185">Reference proteome</keyword>
<accession>A0A653CA37</accession>
<sequence length="259" mass="27491">MPPSQCKSTLYTVHTPPHDLEYLISLIHENSGIEPFATLICRNIPQNHIEPGRVSSFRRLWCLFADCCCVAAVVFNTVATAAVGKISDCGRYCSTPAANPKDYQQVNGSVGTLSFSSFRQSFTTNVNYLKRRFSSGDLSSECDDGPITDTTVDPYTKGPPSQPVTSQPQAPPPPPPHGTGGSASAGDLSLNLRQGSKTTSAPSSPAKSRESLLQRVQSLTGQAKEQGASILGAAVSSATRVTSQMTRIRIGASTSVAER</sequence>
<dbReference type="Pfam" id="PF10581">
    <property type="entry name" value="Synapsin_N"/>
    <property type="match status" value="1"/>
</dbReference>
<evidence type="ECO:0000313" key="2">
    <source>
        <dbReference type="EMBL" id="VEN44543.1"/>
    </source>
</evidence>
<protein>
    <submittedName>
        <fullName evidence="2">Uncharacterized protein</fullName>
    </submittedName>
</protein>
<dbReference type="GO" id="GO:0007269">
    <property type="term" value="P:neurotransmitter secretion"/>
    <property type="evidence" value="ECO:0007669"/>
    <property type="project" value="TreeGrafter"/>
</dbReference>
<dbReference type="Proteomes" id="UP000410492">
    <property type="component" value="Unassembled WGS sequence"/>
</dbReference>
<dbReference type="GO" id="GO:0030672">
    <property type="term" value="C:synaptic vesicle membrane"/>
    <property type="evidence" value="ECO:0007669"/>
    <property type="project" value="TreeGrafter"/>
</dbReference>
<dbReference type="OrthoDB" id="10249572at2759"/>
<evidence type="ECO:0000313" key="3">
    <source>
        <dbReference type="Proteomes" id="UP000410492"/>
    </source>
</evidence>
<reference evidence="2 3" key="1">
    <citation type="submission" date="2019-01" db="EMBL/GenBank/DDBJ databases">
        <authorList>
            <person name="Sayadi A."/>
        </authorList>
    </citation>
    <scope>NUCLEOTIDE SEQUENCE [LARGE SCALE GENOMIC DNA]</scope>
</reference>
<evidence type="ECO:0000256" key="1">
    <source>
        <dbReference type="SAM" id="MobiDB-lite"/>
    </source>
</evidence>
<organism evidence="2 3">
    <name type="scientific">Callosobruchus maculatus</name>
    <name type="common">Southern cowpea weevil</name>
    <name type="synonym">Pulse bruchid</name>
    <dbReference type="NCBI Taxonomy" id="64391"/>
    <lineage>
        <taxon>Eukaryota</taxon>
        <taxon>Metazoa</taxon>
        <taxon>Ecdysozoa</taxon>
        <taxon>Arthropoda</taxon>
        <taxon>Hexapoda</taxon>
        <taxon>Insecta</taxon>
        <taxon>Pterygota</taxon>
        <taxon>Neoptera</taxon>
        <taxon>Endopterygota</taxon>
        <taxon>Coleoptera</taxon>
        <taxon>Polyphaga</taxon>
        <taxon>Cucujiformia</taxon>
        <taxon>Chrysomeloidea</taxon>
        <taxon>Chrysomelidae</taxon>
        <taxon>Bruchinae</taxon>
        <taxon>Bruchini</taxon>
        <taxon>Callosobruchus</taxon>
    </lineage>
</organism>
<name>A0A653CA37_CALMS</name>
<gene>
    <name evidence="2" type="ORF">CALMAC_LOCUS7292</name>
</gene>
<dbReference type="PANTHER" id="PTHR10841">
    <property type="entry name" value="SYNAPSIN"/>
    <property type="match status" value="1"/>
</dbReference>
<dbReference type="PANTHER" id="PTHR10841:SF17">
    <property type="entry name" value="SYNAPSIN"/>
    <property type="match status" value="1"/>
</dbReference>
<feature type="compositionally biased region" description="Polar residues" evidence="1">
    <location>
        <begin position="191"/>
        <end position="206"/>
    </location>
</feature>